<keyword evidence="1" id="KW-1133">Transmembrane helix</keyword>
<dbReference type="AlphaFoldDB" id="A0A212JZH1"/>
<accession>A0A212JZH1</accession>
<feature type="transmembrane region" description="Helical" evidence="1">
    <location>
        <begin position="101"/>
        <end position="121"/>
    </location>
</feature>
<sequence>MDFFKAKLITSLLAFGLIAGALIGALLYYQFPQYYPHWYEGILLFLLLLESLILVYVESASRKATSRQMLNTYMLTKVIKIFAALIFVGAYAIIVKENIKSFVLIFMIFYLLFLAFEAYLFTKIEKRIKKKQQ</sequence>
<dbReference type="RefSeq" id="WP_296943098.1">
    <property type="nucleotide sequence ID" value="NZ_LT599032.1"/>
</dbReference>
<feature type="transmembrane region" description="Helical" evidence="1">
    <location>
        <begin position="78"/>
        <end position="95"/>
    </location>
</feature>
<protein>
    <submittedName>
        <fullName evidence="2">Uncharacterized protein</fullName>
    </submittedName>
</protein>
<evidence type="ECO:0000313" key="2">
    <source>
        <dbReference type="EMBL" id="SBW04762.1"/>
    </source>
</evidence>
<feature type="transmembrane region" description="Helical" evidence="1">
    <location>
        <begin position="37"/>
        <end position="57"/>
    </location>
</feature>
<evidence type="ECO:0000256" key="1">
    <source>
        <dbReference type="SAM" id="Phobius"/>
    </source>
</evidence>
<gene>
    <name evidence="2" type="ORF">KL86DYS1_30927</name>
</gene>
<name>A0A212JZH1_9BACT</name>
<dbReference type="EMBL" id="FLUM01000003">
    <property type="protein sequence ID" value="SBW04762.1"/>
    <property type="molecule type" value="Genomic_DNA"/>
</dbReference>
<organism evidence="2">
    <name type="scientific">uncultured Dysgonomonas sp</name>
    <dbReference type="NCBI Taxonomy" id="206096"/>
    <lineage>
        <taxon>Bacteria</taxon>
        <taxon>Pseudomonadati</taxon>
        <taxon>Bacteroidota</taxon>
        <taxon>Bacteroidia</taxon>
        <taxon>Bacteroidales</taxon>
        <taxon>Dysgonomonadaceae</taxon>
        <taxon>Dysgonomonas</taxon>
        <taxon>environmental samples</taxon>
    </lineage>
</organism>
<proteinExistence type="predicted"/>
<feature type="transmembrane region" description="Helical" evidence="1">
    <location>
        <begin position="12"/>
        <end position="31"/>
    </location>
</feature>
<reference evidence="2" key="1">
    <citation type="submission" date="2016-04" db="EMBL/GenBank/DDBJ databases">
        <authorList>
            <person name="Evans L.H."/>
            <person name="Alamgir A."/>
            <person name="Owens N."/>
            <person name="Weber N.D."/>
            <person name="Virtaneva K."/>
            <person name="Barbian K."/>
            <person name="Babar A."/>
            <person name="Rosenke K."/>
        </authorList>
    </citation>
    <scope>NUCLEOTIDE SEQUENCE</scope>
    <source>
        <strain evidence="2">86-1</strain>
    </source>
</reference>
<keyword evidence="1" id="KW-0812">Transmembrane</keyword>
<keyword evidence="1" id="KW-0472">Membrane</keyword>